<protein>
    <submittedName>
        <fullName evidence="3">PAS sensor protein</fullName>
    </submittedName>
</protein>
<keyword evidence="4" id="KW-1185">Reference proteome</keyword>
<dbReference type="InterPro" id="IPR000700">
    <property type="entry name" value="PAS-assoc_C"/>
</dbReference>
<dbReference type="CDD" id="cd00130">
    <property type="entry name" value="PAS"/>
    <property type="match status" value="4"/>
</dbReference>
<feature type="domain" description="PAS" evidence="1">
    <location>
        <begin position="151"/>
        <end position="215"/>
    </location>
</feature>
<dbReference type="InterPro" id="IPR000014">
    <property type="entry name" value="PAS"/>
</dbReference>
<dbReference type="PANTHER" id="PTHR44757">
    <property type="entry name" value="DIGUANYLATE CYCLASE DGCP"/>
    <property type="match status" value="1"/>
</dbReference>
<accession>I9L7Z9</accession>
<dbReference type="NCBIfam" id="TIGR00229">
    <property type="entry name" value="sensory_box"/>
    <property type="match status" value="4"/>
</dbReference>
<dbReference type="Pfam" id="PF00989">
    <property type="entry name" value="PAS"/>
    <property type="match status" value="1"/>
</dbReference>
<feature type="domain" description="PAC" evidence="2">
    <location>
        <begin position="343"/>
        <end position="396"/>
    </location>
</feature>
<evidence type="ECO:0000259" key="1">
    <source>
        <dbReference type="PROSITE" id="PS50112"/>
    </source>
</evidence>
<dbReference type="OrthoDB" id="9124519at2"/>
<evidence type="ECO:0000259" key="2">
    <source>
        <dbReference type="PROSITE" id="PS50113"/>
    </source>
</evidence>
<dbReference type="InterPro" id="IPR025736">
    <property type="entry name" value="PucR_C-HTH_dom"/>
</dbReference>
<feature type="domain" description="PAS" evidence="1">
    <location>
        <begin position="15"/>
        <end position="58"/>
    </location>
</feature>
<dbReference type="InterPro" id="IPR042070">
    <property type="entry name" value="PucR_C-HTH_sf"/>
</dbReference>
<dbReference type="EMBL" id="AKVJ01000066">
    <property type="protein sequence ID" value="EIW16376.1"/>
    <property type="molecule type" value="Genomic_DNA"/>
</dbReference>
<gene>
    <name evidence="3" type="ORF">FB4_0887</name>
</gene>
<organism evidence="3 4">
    <name type="scientific">Pelosinus fermentans B4</name>
    <dbReference type="NCBI Taxonomy" id="1149862"/>
    <lineage>
        <taxon>Bacteria</taxon>
        <taxon>Bacillati</taxon>
        <taxon>Bacillota</taxon>
        <taxon>Negativicutes</taxon>
        <taxon>Selenomonadales</taxon>
        <taxon>Sporomusaceae</taxon>
        <taxon>Pelosinus</taxon>
    </lineage>
</organism>
<dbReference type="Proteomes" id="UP000004324">
    <property type="component" value="Unassembled WGS sequence"/>
</dbReference>
<dbReference type="PROSITE" id="PS50113">
    <property type="entry name" value="PAC"/>
    <property type="match status" value="2"/>
</dbReference>
<comment type="caution">
    <text evidence="3">The sequence shown here is derived from an EMBL/GenBank/DDBJ whole genome shotgun (WGS) entry which is preliminary data.</text>
</comment>
<dbReference type="PROSITE" id="PS50112">
    <property type="entry name" value="PAS"/>
    <property type="match status" value="4"/>
</dbReference>
<name>I9L7Z9_9FIRM</name>
<dbReference type="InterPro" id="IPR001610">
    <property type="entry name" value="PAC"/>
</dbReference>
<dbReference type="InterPro" id="IPR052155">
    <property type="entry name" value="Biofilm_reg_signaling"/>
</dbReference>
<dbReference type="Pfam" id="PF13426">
    <property type="entry name" value="PAS_9"/>
    <property type="match status" value="2"/>
</dbReference>
<proteinExistence type="predicted"/>
<dbReference type="Pfam" id="PF13556">
    <property type="entry name" value="HTH_30"/>
    <property type="match status" value="1"/>
</dbReference>
<dbReference type="PANTHER" id="PTHR44757:SF2">
    <property type="entry name" value="BIOFILM ARCHITECTURE MAINTENANCE PROTEIN MBAA"/>
    <property type="match status" value="1"/>
</dbReference>
<evidence type="ECO:0000313" key="4">
    <source>
        <dbReference type="Proteomes" id="UP000004324"/>
    </source>
</evidence>
<dbReference type="RefSeq" id="WP_007937383.1">
    <property type="nucleotide sequence ID" value="NZ_AKVJ01000066.1"/>
</dbReference>
<dbReference type="Gene3D" id="1.10.10.2840">
    <property type="entry name" value="PucR C-terminal helix-turn-helix domain"/>
    <property type="match status" value="1"/>
</dbReference>
<dbReference type="InterPro" id="IPR013767">
    <property type="entry name" value="PAS_fold"/>
</dbReference>
<dbReference type="Pfam" id="PF08448">
    <property type="entry name" value="PAS_4"/>
    <property type="match status" value="1"/>
</dbReference>
<dbReference type="SMART" id="SM00091">
    <property type="entry name" value="PAS"/>
    <property type="match status" value="5"/>
</dbReference>
<dbReference type="AlphaFoldDB" id="I9L7Z9"/>
<evidence type="ECO:0000313" key="3">
    <source>
        <dbReference type="EMBL" id="EIW16376.1"/>
    </source>
</evidence>
<dbReference type="InterPro" id="IPR035965">
    <property type="entry name" value="PAS-like_dom_sf"/>
</dbReference>
<dbReference type="PATRIC" id="fig|1149862.3.peg.3891"/>
<feature type="domain" description="PAS" evidence="1">
    <location>
        <begin position="525"/>
        <end position="578"/>
    </location>
</feature>
<sequence length="932" mass="107230">MTHSNLKGNSINPFDNEFYKMIMEQAPDIILVVRSDGRIWNANELASYTYGYSAQELLALHIQDLHAKDIMETVKSKWFAADQSPLVYRTIHLHKEGNEFPVEMKCRRMEFQNDTVFIISVRNITEVNDLEDAIQTCNYERNQLAEDWLNLFQNAPGGYHSLHLDGNFIYINDTELKWLGYRREEVIGTLCFQDILTEKSRAIYKEYVAGVMEKGQIGETDLEMVRKDGSVFPILISTLFVRDDSGHYYKSLSTCMDITERKLWEEGVLASENKYRALAENSNDLIARYDGECRYLYVNPAIEPIAGMPKEAFIGKTNEELKLPRAFCIIIRQGIKGVLNKGQSIQRELEHFIDNKRMVFHLQLVPEFHTDNSIASVLCVGRDITKVRQLQDEMFFNELKYTNLFEHMSEGFNYERMIRDHNHTIIDSIILEANVAYCRMANRSVNDVIGKKSSEVTLKNILPELNWAKLCEKVVNEGPTTIECYSFPLKKWFSVIAYSPIQDHLAILYIDITKRIEAEKKLQESDKRYKELVQAAKVIMIIINSSGEIIFMNEWGLSFFGFSKEELIGRSVFDTIAPAYDSMGKDLEELFEGLKNNNSSFQRRLSENMTSSGKGVWIDWTNRVVIDPATGDFQLSAIGFDVTATKKAEQEQLYGYERRKRRELLNDVIHRRISQEELVAGAAQLELKIKPPFVILLLTIPWQKLPQNTSIEEREERQYSIDRLVDNIHRQVGGVTWQTQEGIAILYPLPVKDVRISLKHAKAVTEEIIEQLTRFWQGMQIRGGISHSSEQTSLIADVYDQARLSLLCSPVLYPENLLHYWEELGCYQFIFNDCSSQQARQFINYHLGMLLNPEGKCEQSELLATLKEVITGASAQTIGKRLFVHPQTVVFRKRNLEKMLGVDLDSLKVRMDLSVALKLLSLLETTSSGVES</sequence>
<feature type="domain" description="PAC" evidence="2">
    <location>
        <begin position="218"/>
        <end position="270"/>
    </location>
</feature>
<dbReference type="SMART" id="SM00086">
    <property type="entry name" value="PAC"/>
    <property type="match status" value="2"/>
</dbReference>
<feature type="domain" description="PAS" evidence="1">
    <location>
        <begin position="271"/>
        <end position="317"/>
    </location>
</feature>
<dbReference type="Gene3D" id="3.30.450.20">
    <property type="entry name" value="PAS domain"/>
    <property type="match status" value="5"/>
</dbReference>
<reference evidence="3 4" key="1">
    <citation type="journal article" date="2012" name="J. Bacteriol.">
        <title>Draft Genome Sequences for Two Metal-Reducing Pelosinus fermentans Strains Isolated from a Cr(VI)-Contaminated Site and for Type Strain R7.</title>
        <authorList>
            <person name="Brown S.D."/>
            <person name="Podar M."/>
            <person name="Klingeman D.M."/>
            <person name="Johnson C.M."/>
            <person name="Yang Z.K."/>
            <person name="Utturkar S.M."/>
            <person name="Land M.L."/>
            <person name="Mosher J.J."/>
            <person name="Hurt R.A.Jr."/>
            <person name="Phelps T.J."/>
            <person name="Palumbo A.V."/>
            <person name="Arkin A.P."/>
            <person name="Hazen T.C."/>
            <person name="Elias D.A."/>
        </authorList>
    </citation>
    <scope>NUCLEOTIDE SEQUENCE [LARGE SCALE GENOMIC DNA]</scope>
    <source>
        <strain evidence="3 4">B4</strain>
    </source>
</reference>
<dbReference type="GO" id="GO:0006355">
    <property type="term" value="P:regulation of DNA-templated transcription"/>
    <property type="evidence" value="ECO:0007669"/>
    <property type="project" value="InterPro"/>
</dbReference>
<dbReference type="InterPro" id="IPR013656">
    <property type="entry name" value="PAS_4"/>
</dbReference>
<dbReference type="SUPFAM" id="SSF55785">
    <property type="entry name" value="PYP-like sensor domain (PAS domain)"/>
    <property type="match status" value="5"/>
</dbReference>